<proteinExistence type="predicted"/>
<dbReference type="RefSeq" id="WP_224531929.1">
    <property type="nucleotide sequence ID" value="NZ_JAIUJR010000025.1"/>
</dbReference>
<sequence length="91" mass="10589">MSDSLKLFLESKDAHNDCVGKIGLVLDALISCRVFFYNDDNFEYGVKDKELFLKSVKDFSDALKEFHNASYKFRGVENPWSKPPQERSKQY</sequence>
<comment type="caution">
    <text evidence="1">The sequence shown here is derived from an EMBL/GenBank/DDBJ whole genome shotgun (WGS) entry which is preliminary data.</text>
</comment>
<evidence type="ECO:0000313" key="2">
    <source>
        <dbReference type="Proteomes" id="UP001198901"/>
    </source>
</evidence>
<dbReference type="Proteomes" id="UP001198901">
    <property type="component" value="Unassembled WGS sequence"/>
</dbReference>
<evidence type="ECO:0000313" key="1">
    <source>
        <dbReference type="EMBL" id="MCA0133920.1"/>
    </source>
</evidence>
<dbReference type="EMBL" id="JAIUJR010000025">
    <property type="protein sequence ID" value="MCA0133920.1"/>
    <property type="molecule type" value="Genomic_DNA"/>
</dbReference>
<organism evidence="1 2">
    <name type="scientific">Winogradskyella alexanderae</name>
    <dbReference type="NCBI Taxonomy" id="2877123"/>
    <lineage>
        <taxon>Bacteria</taxon>
        <taxon>Pseudomonadati</taxon>
        <taxon>Bacteroidota</taxon>
        <taxon>Flavobacteriia</taxon>
        <taxon>Flavobacteriales</taxon>
        <taxon>Flavobacteriaceae</taxon>
        <taxon>Winogradskyella</taxon>
    </lineage>
</organism>
<accession>A0ABS7XVY1</accession>
<gene>
    <name evidence="1" type="ORF">LBU54_15110</name>
</gene>
<reference evidence="2" key="1">
    <citation type="submission" date="2023-07" db="EMBL/GenBank/DDBJ databases">
        <authorList>
            <person name="Yue Y."/>
        </authorList>
    </citation>
    <scope>NUCLEOTIDE SEQUENCE [LARGE SCALE GENOMIC DNA]</scope>
    <source>
        <strain evidence="2">D23</strain>
    </source>
</reference>
<protein>
    <submittedName>
        <fullName evidence="1">Uncharacterized protein</fullName>
    </submittedName>
</protein>
<keyword evidence="2" id="KW-1185">Reference proteome</keyword>
<name>A0ABS7XVY1_9FLAO</name>